<organism evidence="1 2">
    <name type="scientific">Microthlaspi erraticum</name>
    <dbReference type="NCBI Taxonomy" id="1685480"/>
    <lineage>
        <taxon>Eukaryota</taxon>
        <taxon>Viridiplantae</taxon>
        <taxon>Streptophyta</taxon>
        <taxon>Embryophyta</taxon>
        <taxon>Tracheophyta</taxon>
        <taxon>Spermatophyta</taxon>
        <taxon>Magnoliopsida</taxon>
        <taxon>eudicotyledons</taxon>
        <taxon>Gunneridae</taxon>
        <taxon>Pentapetalae</taxon>
        <taxon>rosids</taxon>
        <taxon>malvids</taxon>
        <taxon>Brassicales</taxon>
        <taxon>Brassicaceae</taxon>
        <taxon>Coluteocarpeae</taxon>
        <taxon>Microthlaspi</taxon>
    </lineage>
</organism>
<gene>
    <name evidence="1" type="ORF">MERR_LOCUS21015</name>
</gene>
<comment type="caution">
    <text evidence="1">The sequence shown here is derived from an EMBL/GenBank/DDBJ whole genome shotgun (WGS) entry which is preliminary data.</text>
</comment>
<evidence type="ECO:0000313" key="1">
    <source>
        <dbReference type="EMBL" id="CAA7033780.1"/>
    </source>
</evidence>
<accession>A0A6D2J9T4</accession>
<keyword evidence="2" id="KW-1185">Reference proteome</keyword>
<dbReference type="Proteomes" id="UP000467841">
    <property type="component" value="Unassembled WGS sequence"/>
</dbReference>
<protein>
    <submittedName>
        <fullName evidence="1">Uncharacterized protein</fullName>
    </submittedName>
</protein>
<dbReference type="EMBL" id="CACVBM020001138">
    <property type="protein sequence ID" value="CAA7033780.1"/>
    <property type="molecule type" value="Genomic_DNA"/>
</dbReference>
<reference evidence="1" key="1">
    <citation type="submission" date="2020-01" db="EMBL/GenBank/DDBJ databases">
        <authorList>
            <person name="Mishra B."/>
        </authorList>
    </citation>
    <scope>NUCLEOTIDE SEQUENCE [LARGE SCALE GENOMIC DNA]</scope>
</reference>
<evidence type="ECO:0000313" key="2">
    <source>
        <dbReference type="Proteomes" id="UP000467841"/>
    </source>
</evidence>
<proteinExistence type="predicted"/>
<name>A0A6D2J9T4_9BRAS</name>
<sequence length="128" mass="14728">MNVPINDCVEVNAAQIDVGVVEAAQIAHLISMDVIDEQLIFSKLTRKREATLEFRRKSYKYMFVNENDMREVCQKIDLWKDLQTLVCGLGGMHKKVFGQTLRNEQKKTQGNLKEQSDSSLCVLPLRRK</sequence>
<dbReference type="AlphaFoldDB" id="A0A6D2J9T4"/>